<comment type="caution">
    <text evidence="1">The sequence shown here is derived from an EMBL/GenBank/DDBJ whole genome shotgun (WGS) entry which is preliminary data.</text>
</comment>
<organism evidence="1 2">
    <name type="scientific">Candidatus Omnitrophus magneticus</name>
    <dbReference type="NCBI Taxonomy" id="1609969"/>
    <lineage>
        <taxon>Bacteria</taxon>
        <taxon>Pseudomonadati</taxon>
        <taxon>Candidatus Omnitrophota</taxon>
        <taxon>Candidatus Omnitrophus</taxon>
    </lineage>
</organism>
<keyword evidence="2" id="KW-1185">Reference proteome</keyword>
<protein>
    <submittedName>
        <fullName evidence="1">Uncharacterized protein</fullName>
    </submittedName>
</protein>
<reference evidence="1 2" key="1">
    <citation type="submission" date="2015-02" db="EMBL/GenBank/DDBJ databases">
        <title>Single-cell genomics of uncultivated deep-branching MTB reveals a conserved set of magnetosome genes.</title>
        <authorList>
            <person name="Kolinko S."/>
            <person name="Richter M."/>
            <person name="Glockner F.O."/>
            <person name="Brachmann A."/>
            <person name="Schuler D."/>
        </authorList>
    </citation>
    <scope>NUCLEOTIDE SEQUENCE [LARGE SCALE GENOMIC DNA]</scope>
    <source>
        <strain evidence="1">SKK-01</strain>
    </source>
</reference>
<name>A0A0F0CMQ2_9BACT</name>
<evidence type="ECO:0000313" key="2">
    <source>
        <dbReference type="Proteomes" id="UP000033428"/>
    </source>
</evidence>
<dbReference type="EMBL" id="JYNY01000315">
    <property type="protein sequence ID" value="KJJ84633.1"/>
    <property type="molecule type" value="Genomic_DNA"/>
</dbReference>
<accession>A0A0F0CMQ2</accession>
<dbReference type="Proteomes" id="UP000033428">
    <property type="component" value="Unassembled WGS sequence"/>
</dbReference>
<proteinExistence type="predicted"/>
<gene>
    <name evidence="1" type="ORF">OMAG_001499</name>
</gene>
<evidence type="ECO:0000313" key="1">
    <source>
        <dbReference type="EMBL" id="KJJ84633.1"/>
    </source>
</evidence>
<dbReference type="AlphaFoldDB" id="A0A0F0CMQ2"/>
<sequence>MGNFQSIFLGIFTLKLTQGSPVRQQWRLEVDAGRTTQPLEISLFVKLYRKRSMGALISLGEPINESLPYDKGILSRNRLKSTETAVL</sequence>